<evidence type="ECO:0000313" key="5">
    <source>
        <dbReference type="EMBL" id="PIP87158.1"/>
    </source>
</evidence>
<organism evidence="5 6">
    <name type="scientific">Candidatus Campbellbacteria bacterium CG22_combo_CG10-13_8_21_14_all_36_13</name>
    <dbReference type="NCBI Taxonomy" id="1974529"/>
    <lineage>
        <taxon>Bacteria</taxon>
        <taxon>Candidatus Campbelliibacteriota</taxon>
    </lineage>
</organism>
<comment type="similarity">
    <text evidence="3">Belongs to the SmpB family.</text>
</comment>
<comment type="subcellular location">
    <subcellularLocation>
        <location evidence="3">Cytoplasm</location>
    </subcellularLocation>
    <text evidence="3">The tmRNA-SmpB complex associates with stalled 70S ribosomes.</text>
</comment>
<dbReference type="GO" id="GO:0005829">
    <property type="term" value="C:cytosol"/>
    <property type="evidence" value="ECO:0007669"/>
    <property type="project" value="TreeGrafter"/>
</dbReference>
<comment type="function">
    <text evidence="3">Required for rescue of stalled ribosomes mediated by trans-translation. Binds to transfer-messenger RNA (tmRNA), required for stable association of tmRNA with ribosomes. tmRNA and SmpB together mimic tRNA shape, replacing the anticodon stem-loop with SmpB. tmRNA is encoded by the ssrA gene; the 2 termini fold to resemble tRNA(Ala) and it encodes a 'tag peptide', a short internal open reading frame. During trans-translation Ala-aminoacylated tmRNA acts like a tRNA, entering the A-site of stalled ribosomes, displacing the stalled mRNA. The ribosome then switches to translate the ORF on the tmRNA; the nascent peptide is terminated with the 'tag peptide' encoded by the tmRNA and targeted for degradation. The ribosome is freed to recommence translation, which seems to be the essential function of trans-translation.</text>
</comment>
<dbReference type="InterPro" id="IPR000037">
    <property type="entry name" value="SsrA-bd_prot"/>
</dbReference>
<dbReference type="Proteomes" id="UP000231143">
    <property type="component" value="Unassembled WGS sequence"/>
</dbReference>
<gene>
    <name evidence="3" type="primary">smpB</name>
    <name evidence="5" type="ORF">COW81_01930</name>
</gene>
<evidence type="ECO:0000256" key="3">
    <source>
        <dbReference type="HAMAP-Rule" id="MF_00023"/>
    </source>
</evidence>
<dbReference type="EMBL" id="PCTT01000023">
    <property type="protein sequence ID" value="PIP87158.1"/>
    <property type="molecule type" value="Genomic_DNA"/>
</dbReference>
<evidence type="ECO:0000256" key="1">
    <source>
        <dbReference type="ARBA" id="ARBA00022490"/>
    </source>
</evidence>
<evidence type="ECO:0000256" key="4">
    <source>
        <dbReference type="SAM" id="MobiDB-lite"/>
    </source>
</evidence>
<name>A0A2H0DZ63_9BACT</name>
<dbReference type="InterPro" id="IPR023620">
    <property type="entry name" value="SmpB"/>
</dbReference>
<dbReference type="PANTHER" id="PTHR30308">
    <property type="entry name" value="TMRNA-BINDING COMPONENT OF TRANS-TRANSLATION TAGGING COMPLEX"/>
    <property type="match status" value="1"/>
</dbReference>
<sequence>MSDFIRNKKIELNFKILEEYTAGVELFGFEVKSVKNKHGSLDGAHITVRGNEAYLIGAFIPPYQVNNTPKGYDPHRNRRLLLQKKEIEELAGYESKKSLTLAPISMYNSNNLIKLKLALVQGKKKYDKREDIKKRDTGRDVERSLKMRIK</sequence>
<dbReference type="PANTHER" id="PTHR30308:SF2">
    <property type="entry name" value="SSRA-BINDING PROTEIN"/>
    <property type="match status" value="1"/>
</dbReference>
<dbReference type="HAMAP" id="MF_00023">
    <property type="entry name" value="SmpB"/>
    <property type="match status" value="1"/>
</dbReference>
<evidence type="ECO:0000313" key="6">
    <source>
        <dbReference type="Proteomes" id="UP000231143"/>
    </source>
</evidence>
<evidence type="ECO:0000256" key="2">
    <source>
        <dbReference type="ARBA" id="ARBA00022884"/>
    </source>
</evidence>
<proteinExistence type="inferred from homology"/>
<dbReference type="GO" id="GO:0003723">
    <property type="term" value="F:RNA binding"/>
    <property type="evidence" value="ECO:0007669"/>
    <property type="project" value="UniProtKB-UniRule"/>
</dbReference>
<dbReference type="AlphaFoldDB" id="A0A2H0DZ63"/>
<dbReference type="Pfam" id="PF01668">
    <property type="entry name" value="SmpB"/>
    <property type="match status" value="1"/>
</dbReference>
<accession>A0A2H0DZ63</accession>
<dbReference type="SUPFAM" id="SSF74982">
    <property type="entry name" value="Small protein B (SmpB)"/>
    <property type="match status" value="1"/>
</dbReference>
<protein>
    <recommendedName>
        <fullName evidence="3">SsrA-binding protein</fullName>
    </recommendedName>
    <alternativeName>
        <fullName evidence="3">Small protein B</fullName>
    </alternativeName>
</protein>
<keyword evidence="1 3" id="KW-0963">Cytoplasm</keyword>
<dbReference type="NCBIfam" id="NF003843">
    <property type="entry name" value="PRK05422.1"/>
    <property type="match status" value="1"/>
</dbReference>
<dbReference type="PROSITE" id="PS01317">
    <property type="entry name" value="SSRP"/>
    <property type="match status" value="1"/>
</dbReference>
<dbReference type="GO" id="GO:0070930">
    <property type="term" value="P:trans-translation-dependent protein tagging"/>
    <property type="evidence" value="ECO:0007669"/>
    <property type="project" value="TreeGrafter"/>
</dbReference>
<keyword evidence="2 3" id="KW-0694">RNA-binding</keyword>
<dbReference type="Gene3D" id="2.40.280.10">
    <property type="match status" value="1"/>
</dbReference>
<feature type="region of interest" description="Disordered" evidence="4">
    <location>
        <begin position="128"/>
        <end position="150"/>
    </location>
</feature>
<reference evidence="5 6" key="1">
    <citation type="submission" date="2017-09" db="EMBL/GenBank/DDBJ databases">
        <title>Depth-based differentiation of microbial function through sediment-hosted aquifers and enrichment of novel symbionts in the deep terrestrial subsurface.</title>
        <authorList>
            <person name="Probst A.J."/>
            <person name="Ladd B."/>
            <person name="Jarett J.K."/>
            <person name="Geller-Mcgrath D.E."/>
            <person name="Sieber C.M."/>
            <person name="Emerson J.B."/>
            <person name="Anantharaman K."/>
            <person name="Thomas B.C."/>
            <person name="Malmstrom R."/>
            <person name="Stieglmeier M."/>
            <person name="Klingl A."/>
            <person name="Woyke T."/>
            <person name="Ryan C.M."/>
            <person name="Banfield J.F."/>
        </authorList>
    </citation>
    <scope>NUCLEOTIDE SEQUENCE [LARGE SCALE GENOMIC DNA]</scope>
    <source>
        <strain evidence="5">CG22_combo_CG10-13_8_21_14_all_36_13</strain>
    </source>
</reference>
<dbReference type="InterPro" id="IPR020081">
    <property type="entry name" value="SsrA-bd_prot_CS"/>
</dbReference>
<comment type="caution">
    <text evidence="5">The sequence shown here is derived from an EMBL/GenBank/DDBJ whole genome shotgun (WGS) entry which is preliminary data.</text>
</comment>
<dbReference type="NCBIfam" id="TIGR00086">
    <property type="entry name" value="smpB"/>
    <property type="match status" value="1"/>
</dbReference>
<dbReference type="GO" id="GO:0070929">
    <property type="term" value="P:trans-translation"/>
    <property type="evidence" value="ECO:0007669"/>
    <property type="project" value="UniProtKB-UniRule"/>
</dbReference>